<sequence length="459" mass="50387">MKLSTVTARFIIALITMGMGTAMLLIAYFAPFSSGPSNALNSLDARCIKAIFSASTRVTDYHPDERSISVRALGIHPEQSKPIQRLLITDDPERIFESSPPSPLDYAVMLEHLHDRGYRHVLLATHMSWDREQDYEDAKDDGLEGFDENLLSIHALNTKLALFEQSAIGFPVTRGAQDQTIPEPLKRSLIPYAQVSGNHQLIPMVNQVPLPSQVQGGPHTLGGFNRIESSPSSSDTTPLLAHWSQDGLIPSLALLAIMQAHNVPPEELHIDCGKRIILGHDGPHIPIDEYGQTPAPDPGSSALGRKPAPATIAHELITTREKDQGSNKLEQSTASAMVLIMAKGAIASQINLYDEEHLAQLPILCETLPTPGEDTCYQRLPFSLELALIVGLSLILCRYLTLSPYYRHLAFTLTIALLMIAVLILVETRHQWFGLSAPLTALLTAWLTSSQIKKTETTE</sequence>
<dbReference type="Proteomes" id="UP000557872">
    <property type="component" value="Unassembled WGS sequence"/>
</dbReference>
<reference evidence="2 3" key="1">
    <citation type="submission" date="2020-07" db="EMBL/GenBank/DDBJ databases">
        <title>Roseicoccus Jingziensis gen. nov., sp. nov., isolated from coastal seawater.</title>
        <authorList>
            <person name="Feng X."/>
        </authorList>
    </citation>
    <scope>NUCLEOTIDE SEQUENCE [LARGE SCALE GENOMIC DNA]</scope>
    <source>
        <strain evidence="2 3">N1E253</strain>
    </source>
</reference>
<dbReference type="RefSeq" id="WP_178932993.1">
    <property type="nucleotide sequence ID" value="NZ_JACBAZ010000004.1"/>
</dbReference>
<feature type="transmembrane region" description="Helical" evidence="1">
    <location>
        <begin position="7"/>
        <end position="30"/>
    </location>
</feature>
<dbReference type="AlphaFoldDB" id="A0A851GN10"/>
<keyword evidence="1" id="KW-0472">Membrane</keyword>
<protein>
    <recommendedName>
        <fullName evidence="4">CHASE2 domain-containing protein</fullName>
    </recommendedName>
</protein>
<evidence type="ECO:0000313" key="2">
    <source>
        <dbReference type="EMBL" id="NWK56220.1"/>
    </source>
</evidence>
<dbReference type="EMBL" id="JACBAZ010000004">
    <property type="protein sequence ID" value="NWK56220.1"/>
    <property type="molecule type" value="Genomic_DNA"/>
</dbReference>
<keyword evidence="1" id="KW-0812">Transmembrane</keyword>
<name>A0A851GN10_9BACT</name>
<feature type="transmembrane region" description="Helical" evidence="1">
    <location>
        <begin position="380"/>
        <end position="401"/>
    </location>
</feature>
<keyword evidence="3" id="KW-1185">Reference proteome</keyword>
<keyword evidence="1" id="KW-1133">Transmembrane helix</keyword>
<proteinExistence type="predicted"/>
<accession>A0A851GN10</accession>
<evidence type="ECO:0008006" key="4">
    <source>
        <dbReference type="Google" id="ProtNLM"/>
    </source>
</evidence>
<feature type="transmembrane region" description="Helical" evidence="1">
    <location>
        <begin position="408"/>
        <end position="426"/>
    </location>
</feature>
<evidence type="ECO:0000313" key="3">
    <source>
        <dbReference type="Proteomes" id="UP000557872"/>
    </source>
</evidence>
<comment type="caution">
    <text evidence="2">The sequence shown here is derived from an EMBL/GenBank/DDBJ whole genome shotgun (WGS) entry which is preliminary data.</text>
</comment>
<gene>
    <name evidence="2" type="ORF">HW115_11410</name>
</gene>
<organism evidence="2 3">
    <name type="scientific">Oceaniferula marina</name>
    <dbReference type="NCBI Taxonomy" id="2748318"/>
    <lineage>
        <taxon>Bacteria</taxon>
        <taxon>Pseudomonadati</taxon>
        <taxon>Verrucomicrobiota</taxon>
        <taxon>Verrucomicrobiia</taxon>
        <taxon>Verrucomicrobiales</taxon>
        <taxon>Verrucomicrobiaceae</taxon>
        <taxon>Oceaniferula</taxon>
    </lineage>
</organism>
<evidence type="ECO:0000256" key="1">
    <source>
        <dbReference type="SAM" id="Phobius"/>
    </source>
</evidence>